<dbReference type="AlphaFoldDB" id="A0A1H8F8N4"/>
<evidence type="ECO:0000313" key="2">
    <source>
        <dbReference type="Proteomes" id="UP000198809"/>
    </source>
</evidence>
<dbReference type="Proteomes" id="UP000198809">
    <property type="component" value="Unassembled WGS sequence"/>
</dbReference>
<proteinExistence type="predicted"/>
<gene>
    <name evidence="1" type="ORF">SAMN04487895_10115</name>
</gene>
<accession>A0A1H8F8N4</accession>
<name>A0A1H8F8N4_9BACL</name>
<dbReference type="EMBL" id="FODH01000001">
    <property type="protein sequence ID" value="SEN27577.1"/>
    <property type="molecule type" value="Genomic_DNA"/>
</dbReference>
<protein>
    <submittedName>
        <fullName evidence="1">Uncharacterized protein</fullName>
    </submittedName>
</protein>
<evidence type="ECO:0000313" key="1">
    <source>
        <dbReference type="EMBL" id="SEN27577.1"/>
    </source>
</evidence>
<sequence length="46" mass="5327">MLCEINYEKTNADGDYSNDMNQLKICNEHLGIILYTKKVTSEMNPM</sequence>
<dbReference type="STRING" id="1333845.SAMN04487895_10115"/>
<reference evidence="1 2" key="1">
    <citation type="submission" date="2016-10" db="EMBL/GenBank/DDBJ databases">
        <authorList>
            <person name="de Groot N.N."/>
        </authorList>
    </citation>
    <scope>NUCLEOTIDE SEQUENCE [LARGE SCALE GENOMIC DNA]</scope>
    <source>
        <strain evidence="1 2">CGMCC 1.10238</strain>
    </source>
</reference>
<organism evidence="1 2">
    <name type="scientific">Paenibacillus sophorae</name>
    <dbReference type="NCBI Taxonomy" id="1333845"/>
    <lineage>
        <taxon>Bacteria</taxon>
        <taxon>Bacillati</taxon>
        <taxon>Bacillota</taxon>
        <taxon>Bacilli</taxon>
        <taxon>Bacillales</taxon>
        <taxon>Paenibacillaceae</taxon>
        <taxon>Paenibacillus</taxon>
    </lineage>
</organism>